<proteinExistence type="predicted"/>
<dbReference type="KEGG" id="nah:F5544_20130"/>
<keyword evidence="2" id="KW-1185">Reference proteome</keyword>
<sequence length="94" mass="10286">MCKDPQDPSTLPTGWSLESAEPPGRLALQGHHWFSRYALVFELDADGPGATRIRARSWADFPGPHGRIYRALVIGSGGHRVVVRGLLRRIANAA</sequence>
<gene>
    <name evidence="1" type="ORF">F5544_20130</name>
</gene>
<dbReference type="Proteomes" id="UP000503540">
    <property type="component" value="Chromosome"/>
</dbReference>
<organism evidence="1 2">
    <name type="scientific">Nocardia arthritidis</name>
    <dbReference type="NCBI Taxonomy" id="228602"/>
    <lineage>
        <taxon>Bacteria</taxon>
        <taxon>Bacillati</taxon>
        <taxon>Actinomycetota</taxon>
        <taxon>Actinomycetes</taxon>
        <taxon>Mycobacteriales</taxon>
        <taxon>Nocardiaceae</taxon>
        <taxon>Nocardia</taxon>
    </lineage>
</organism>
<evidence type="ECO:0000313" key="2">
    <source>
        <dbReference type="Proteomes" id="UP000503540"/>
    </source>
</evidence>
<evidence type="ECO:0008006" key="3">
    <source>
        <dbReference type="Google" id="ProtNLM"/>
    </source>
</evidence>
<name>A0A6G9YFA9_9NOCA</name>
<dbReference type="RefSeq" id="WP_342760424.1">
    <property type="nucleotide sequence ID" value="NZ_CP046172.1"/>
</dbReference>
<reference evidence="1 2" key="1">
    <citation type="journal article" date="2019" name="ACS Chem. Biol.">
        <title>Identification and Mobilization of a Cryptic Antibiotic Biosynthesis Gene Locus from a Human-Pathogenic Nocardia Isolate.</title>
        <authorList>
            <person name="Herisse M."/>
            <person name="Ishida K."/>
            <person name="Porter J.L."/>
            <person name="Howden B."/>
            <person name="Hertweck C."/>
            <person name="Stinear T.P."/>
            <person name="Pidot S.J."/>
        </authorList>
    </citation>
    <scope>NUCLEOTIDE SEQUENCE [LARGE SCALE GENOMIC DNA]</scope>
    <source>
        <strain evidence="1 2">AUSMDU00012717</strain>
    </source>
</reference>
<dbReference type="AlphaFoldDB" id="A0A6G9YFA9"/>
<dbReference type="EMBL" id="CP046172">
    <property type="protein sequence ID" value="QIS11892.1"/>
    <property type="molecule type" value="Genomic_DNA"/>
</dbReference>
<accession>A0A6G9YFA9</accession>
<protein>
    <recommendedName>
        <fullName evidence="3">DUF2867 domain-containing protein</fullName>
    </recommendedName>
</protein>
<evidence type="ECO:0000313" key="1">
    <source>
        <dbReference type="EMBL" id="QIS11892.1"/>
    </source>
</evidence>